<organism evidence="1 2">
    <name type="scientific">Ereboglobus luteus</name>
    <dbReference type="NCBI Taxonomy" id="1796921"/>
    <lineage>
        <taxon>Bacteria</taxon>
        <taxon>Pseudomonadati</taxon>
        <taxon>Verrucomicrobiota</taxon>
        <taxon>Opitutia</taxon>
        <taxon>Opitutales</taxon>
        <taxon>Opitutaceae</taxon>
        <taxon>Ereboglobus</taxon>
    </lineage>
</organism>
<keyword evidence="2" id="KW-1185">Reference proteome</keyword>
<accession>A0A2U8E225</accession>
<dbReference type="KEGG" id="elut:CKA38_05890"/>
<protein>
    <recommendedName>
        <fullName evidence="3">DUF3352 domain-containing protein</fullName>
    </recommendedName>
</protein>
<dbReference type="AlphaFoldDB" id="A0A2U8E225"/>
<evidence type="ECO:0000313" key="2">
    <source>
        <dbReference type="Proteomes" id="UP000244896"/>
    </source>
</evidence>
<sequence length="594" mass="64441">MSTIPNPNRMKKTSTSAFRIVLLVACGFVLSAFRVTAVASTPLINLVGEDAAIVMIAHDAPKIVKSYKDGPWLEMWNDNQIKRFLAPLHAKLKSEEWDEKVKAKTGLTIEELLGLVQGDYLIALKSMPANIDKVSSEDMPLIIAAEIGDNKARVEKLIATLVSEKSASRTTDSEDYAGVTINIIKNTGKADGAENTAWAIVDKTFLLSPSKAAIISTIEAIKNGGAENAFGKSERYLRMRQRTGDAQVMYAVNFQAIYPAINDAFAKKAASGGRDAAYIDYTTLASALGFNALKDIYFGANYGTDNVTASGAITYTERRGLLSLLTFGDGSVKIPEYASADWPTVNVVNYSIPQAFTALEQLLEAINPGVSMMIQGQLESAKQGLGIDIKRDLIETLGEQIVSANILPAGVTANDTGFSEKIGVLYVISLKDARTFQNAIETLKRSSGLENHPMLVQREYLGNTITTINTGAKQVSYTIARNQLVVGIGSPTIVEFLVQNLANGTTAPLAERNDVRENFAAAPADTVSFSVQNTAFTFRLLCDAFAALPQLSEYVDSSATPSVEFFEKHFGNSYGWMTSESDGLYFTSKMFYKK</sequence>
<name>A0A2U8E225_9BACT</name>
<reference evidence="1 2" key="1">
    <citation type="journal article" date="2018" name="Syst. Appl. Microbiol.">
        <title>Ereboglobus luteus gen. nov. sp. nov. from cockroach guts, and new insights into the oxygen relationship of the genera Opitutus and Didymococcus (Verrucomicrobia: Opitutaceae).</title>
        <authorList>
            <person name="Tegtmeier D."/>
            <person name="Belitz A."/>
            <person name="Radek R."/>
            <person name="Heimerl T."/>
            <person name="Brune A."/>
        </authorList>
    </citation>
    <scope>NUCLEOTIDE SEQUENCE [LARGE SCALE GENOMIC DNA]</scope>
    <source>
        <strain evidence="1 2">Ho45</strain>
    </source>
</reference>
<evidence type="ECO:0008006" key="3">
    <source>
        <dbReference type="Google" id="ProtNLM"/>
    </source>
</evidence>
<dbReference type="Proteomes" id="UP000244896">
    <property type="component" value="Chromosome"/>
</dbReference>
<evidence type="ECO:0000313" key="1">
    <source>
        <dbReference type="EMBL" id="AWI08845.1"/>
    </source>
</evidence>
<proteinExistence type="predicted"/>
<dbReference type="EMBL" id="CP023004">
    <property type="protein sequence ID" value="AWI08845.1"/>
    <property type="molecule type" value="Genomic_DNA"/>
</dbReference>
<gene>
    <name evidence="1" type="ORF">CKA38_05890</name>
</gene>